<proteinExistence type="predicted"/>
<keyword evidence="2" id="KW-1185">Reference proteome</keyword>
<dbReference type="Proteomes" id="UP000677812">
    <property type="component" value="Unassembled WGS sequence"/>
</dbReference>
<reference evidence="1 2" key="1">
    <citation type="submission" date="2021-04" db="EMBL/GenBank/DDBJ databases">
        <title>The complete genome sequence of Neokomagataea sp. TBRC 2177.</title>
        <authorList>
            <person name="Charoenyingcharoen P."/>
            <person name="Yukphan P."/>
        </authorList>
    </citation>
    <scope>NUCLEOTIDE SEQUENCE [LARGE SCALE GENOMIC DNA]</scope>
    <source>
        <strain evidence="1 2">TBRC 2177</strain>
    </source>
</reference>
<protein>
    <submittedName>
        <fullName evidence="1">Uncharacterized protein</fullName>
    </submittedName>
</protein>
<accession>A0ABS5E3Q6</accession>
<gene>
    <name evidence="1" type="ORF">KB213_00475</name>
</gene>
<evidence type="ECO:0000313" key="1">
    <source>
        <dbReference type="EMBL" id="MBR0558536.1"/>
    </source>
</evidence>
<organism evidence="1 2">
    <name type="scientific">Neokomagataea anthophila</name>
    <dbReference type="NCBI Taxonomy" id="2826925"/>
    <lineage>
        <taxon>Bacteria</taxon>
        <taxon>Pseudomonadati</taxon>
        <taxon>Pseudomonadota</taxon>
        <taxon>Alphaproteobacteria</taxon>
        <taxon>Acetobacterales</taxon>
        <taxon>Acetobacteraceae</taxon>
        <taxon>Neokomagataea</taxon>
    </lineage>
</organism>
<evidence type="ECO:0000313" key="2">
    <source>
        <dbReference type="Proteomes" id="UP000677812"/>
    </source>
</evidence>
<dbReference type="EMBL" id="JAGRQH010000001">
    <property type="protein sequence ID" value="MBR0558536.1"/>
    <property type="molecule type" value="Genomic_DNA"/>
</dbReference>
<sequence length="65" mass="6533">MAASFGCEDSLCGCAVSSGAEGASVVCWASGRLEKIGGPESLLFSADLVSSSGLRLLNKGTPLRI</sequence>
<name>A0ABS5E3Q6_9PROT</name>
<comment type="caution">
    <text evidence="1">The sequence shown here is derived from an EMBL/GenBank/DDBJ whole genome shotgun (WGS) entry which is preliminary data.</text>
</comment>